<dbReference type="OrthoDB" id="1092431at2"/>
<dbReference type="InterPro" id="IPR018490">
    <property type="entry name" value="cNMP-bd_dom_sf"/>
</dbReference>
<dbReference type="RefSeq" id="WP_034870556.1">
    <property type="nucleotide sequence ID" value="NZ_CBCSDR010000001.1"/>
</dbReference>
<evidence type="ECO:0000259" key="1">
    <source>
        <dbReference type="Pfam" id="PF00027"/>
    </source>
</evidence>
<evidence type="ECO:0000313" key="2">
    <source>
        <dbReference type="EMBL" id="QQN58842.1"/>
    </source>
</evidence>
<dbReference type="KEGG" id="egm:AYC65_09840"/>
<reference evidence="2 3" key="1">
    <citation type="submission" date="2020-12" db="EMBL/GenBank/DDBJ databases">
        <title>FDA dAtabase for Regulatory Grade micrObial Sequences (FDA-ARGOS): Supporting development and validation of Infectious Disease Dx tests.</title>
        <authorList>
            <person name="Kerrigan L."/>
            <person name="Long C."/>
            <person name="Tallon L."/>
            <person name="Sadzewicz L."/>
            <person name="Zhao X."/>
            <person name="Boylan J."/>
            <person name="Ott S."/>
            <person name="Bowen H."/>
            <person name="Vavikolanu K."/>
            <person name="Mehta A."/>
            <person name="Aluvathingal J."/>
            <person name="Nadendla S."/>
            <person name="Yan Y."/>
            <person name="Sichtig H."/>
        </authorList>
    </citation>
    <scope>NUCLEOTIDE SEQUENCE [LARGE SCALE GENOMIC DNA]</scope>
    <source>
        <strain evidence="2 3">FDAARGOS_1031</strain>
    </source>
</reference>
<dbReference type="InterPro" id="IPR014710">
    <property type="entry name" value="RmlC-like_jellyroll"/>
</dbReference>
<evidence type="ECO:0000313" key="3">
    <source>
        <dbReference type="Proteomes" id="UP000595426"/>
    </source>
</evidence>
<dbReference type="Gene3D" id="2.60.120.10">
    <property type="entry name" value="Jelly Rolls"/>
    <property type="match status" value="1"/>
</dbReference>
<dbReference type="AlphaFoldDB" id="A0A7T7ZXZ1"/>
<dbReference type="GeneID" id="93133209"/>
<accession>A0A7T7ZXZ1</accession>
<dbReference type="Pfam" id="PF00027">
    <property type="entry name" value="cNMP_binding"/>
    <property type="match status" value="1"/>
</dbReference>
<name>A0A7T7ZXZ1_9FLAO</name>
<protein>
    <submittedName>
        <fullName evidence="2">Crp/Fnr family transcriptional regulator</fullName>
    </submittedName>
</protein>
<dbReference type="SUPFAM" id="SSF51206">
    <property type="entry name" value="cAMP-binding domain-like"/>
    <property type="match status" value="1"/>
</dbReference>
<sequence length="192" mass="22687">MFEKIIENVTRCIELTEEEKQSFTDLLDCKAIPAKTILLREGEICQFEGYIHKGCIRTYYIDENGFEVTLYFAVEDWWVSDIASFHEQKPSRLYIEALEDSEIYMLTPQTKDILLESIPKFERVFRMLVQRNLTTLQNRLVNTISKPATERYLDFIKVYPSIPQRVPQYYIASYLGVSKEFVSTIRKRLSNK</sequence>
<dbReference type="InterPro" id="IPR000595">
    <property type="entry name" value="cNMP-bd_dom"/>
</dbReference>
<feature type="domain" description="Cyclic nucleotide-binding" evidence="1">
    <location>
        <begin position="31"/>
        <end position="109"/>
    </location>
</feature>
<keyword evidence="3" id="KW-1185">Reference proteome</keyword>
<proteinExistence type="predicted"/>
<dbReference type="CDD" id="cd00038">
    <property type="entry name" value="CAP_ED"/>
    <property type="match status" value="1"/>
</dbReference>
<dbReference type="Proteomes" id="UP000595426">
    <property type="component" value="Chromosome"/>
</dbReference>
<organism evidence="2 3">
    <name type="scientific">Elizabethkingia bruuniana</name>
    <dbReference type="NCBI Taxonomy" id="1756149"/>
    <lineage>
        <taxon>Bacteria</taxon>
        <taxon>Pseudomonadati</taxon>
        <taxon>Bacteroidota</taxon>
        <taxon>Flavobacteriia</taxon>
        <taxon>Flavobacteriales</taxon>
        <taxon>Weeksellaceae</taxon>
        <taxon>Elizabethkingia</taxon>
    </lineage>
</organism>
<gene>
    <name evidence="2" type="ORF">I6H88_20870</name>
</gene>
<dbReference type="EMBL" id="CP067018">
    <property type="protein sequence ID" value="QQN58842.1"/>
    <property type="molecule type" value="Genomic_DNA"/>
</dbReference>